<proteinExistence type="predicted"/>
<name>A0A380DQL9_STAAU</name>
<accession>A0A380DQL9</accession>
<protein>
    <submittedName>
        <fullName evidence="1">Uncharacterized protein</fullName>
    </submittedName>
</protein>
<evidence type="ECO:0000313" key="1">
    <source>
        <dbReference type="EMBL" id="SUK44088.1"/>
    </source>
</evidence>
<reference evidence="1 2" key="1">
    <citation type="submission" date="2018-06" db="EMBL/GenBank/DDBJ databases">
        <authorList>
            <consortium name="Pathogen Informatics"/>
            <person name="Doyle S."/>
        </authorList>
    </citation>
    <scope>NUCLEOTIDE SEQUENCE [LARGE SCALE GENOMIC DNA]</scope>
    <source>
        <strain evidence="1 2">NCTC6133</strain>
    </source>
</reference>
<organism evidence="1 2">
    <name type="scientific">Staphylococcus aureus</name>
    <dbReference type="NCBI Taxonomy" id="1280"/>
    <lineage>
        <taxon>Bacteria</taxon>
        <taxon>Bacillati</taxon>
        <taxon>Bacillota</taxon>
        <taxon>Bacilli</taxon>
        <taxon>Bacillales</taxon>
        <taxon>Staphylococcaceae</taxon>
        <taxon>Staphylococcus</taxon>
    </lineage>
</organism>
<dbReference type="RefSeq" id="WP_000662665.1">
    <property type="nucleotide sequence ID" value="NZ_BAABSP010000004.1"/>
</dbReference>
<dbReference type="AlphaFoldDB" id="A0A380DQL9"/>
<gene>
    <name evidence="1" type="ORF">NCTC6133_01614</name>
</gene>
<dbReference type="Proteomes" id="UP000255091">
    <property type="component" value="Unassembled WGS sequence"/>
</dbReference>
<dbReference type="EMBL" id="UHAP01000001">
    <property type="protein sequence ID" value="SUK44088.1"/>
    <property type="molecule type" value="Genomic_DNA"/>
</dbReference>
<sequence>MKEPQNRLNKILEGINGMPKYEWDRIVQEVERVYSHKTVKVELDSHSCEVLKKSLS</sequence>
<evidence type="ECO:0000313" key="2">
    <source>
        <dbReference type="Proteomes" id="UP000255091"/>
    </source>
</evidence>